<organism evidence="2">
    <name type="scientific">marine sediment metagenome</name>
    <dbReference type="NCBI Taxonomy" id="412755"/>
    <lineage>
        <taxon>unclassified sequences</taxon>
        <taxon>metagenomes</taxon>
        <taxon>ecological metagenomes</taxon>
    </lineage>
</organism>
<reference evidence="2" key="1">
    <citation type="journal article" date="2014" name="Front. Microbiol.">
        <title>High frequency of phylogenetically diverse reductive dehalogenase-homologous genes in deep subseafloor sedimentary metagenomes.</title>
        <authorList>
            <person name="Kawai M."/>
            <person name="Futagami T."/>
            <person name="Toyoda A."/>
            <person name="Takaki Y."/>
            <person name="Nishi S."/>
            <person name="Hori S."/>
            <person name="Arai W."/>
            <person name="Tsubouchi T."/>
            <person name="Morono Y."/>
            <person name="Uchiyama I."/>
            <person name="Ito T."/>
            <person name="Fujiyama A."/>
            <person name="Inagaki F."/>
            <person name="Takami H."/>
        </authorList>
    </citation>
    <scope>NUCLEOTIDE SEQUENCE</scope>
    <source>
        <strain evidence="2">Expedition CK06-06</strain>
    </source>
</reference>
<name>X1PCV9_9ZZZZ</name>
<feature type="non-terminal residue" evidence="2">
    <location>
        <position position="54"/>
    </location>
</feature>
<gene>
    <name evidence="2" type="ORF">S06H3_24876</name>
</gene>
<evidence type="ECO:0000256" key="1">
    <source>
        <dbReference type="SAM" id="Coils"/>
    </source>
</evidence>
<proteinExistence type="predicted"/>
<evidence type="ECO:0000313" key="2">
    <source>
        <dbReference type="EMBL" id="GAI28744.1"/>
    </source>
</evidence>
<protein>
    <submittedName>
        <fullName evidence="2">Uncharacterized protein</fullName>
    </submittedName>
</protein>
<feature type="coiled-coil region" evidence="1">
    <location>
        <begin position="2"/>
        <end position="43"/>
    </location>
</feature>
<accession>X1PCV9</accession>
<comment type="caution">
    <text evidence="2">The sequence shown here is derived from an EMBL/GenBank/DDBJ whole genome shotgun (WGS) entry which is preliminary data.</text>
</comment>
<dbReference type="EMBL" id="BARV01014042">
    <property type="protein sequence ID" value="GAI28744.1"/>
    <property type="molecule type" value="Genomic_DNA"/>
</dbReference>
<sequence>MVQETEREAKKENLNLEHIKRRLDNLDQRLDNIDTMVTALAERAMKRPLSVTIT</sequence>
<keyword evidence="1" id="KW-0175">Coiled coil</keyword>
<dbReference type="AlphaFoldDB" id="X1PCV9"/>